<evidence type="ECO:0000313" key="4">
    <source>
        <dbReference type="EMBL" id="SCY21422.1"/>
    </source>
</evidence>
<protein>
    <submittedName>
        <fullName evidence="4">FecR family protein</fullName>
    </submittedName>
</protein>
<sequence length="299" mass="33100">MDNDTQLARWLAGELDADELDALQKDPKYDNYVRIRENLDRIASPQFDANKMLHEVLAHEKASPKTIPLYRRRWVQVAAAVVVLLGVAAAWFAPTTQTAAAGQTLAFVLPDQSQVQLNAGSTASYATWNWENDRGVLLDGEAYFKVAKGKKFTVLTERGAVSVLGTQFNVRQRGNRMEVACYEGRVLVTFHESEAILARGEQIAIDGSRIWRSKTDAAGPAWLQDELVFNQHSLADVVAEIQRHYGVKINLGHQSTQLFSGVLPGDNIDAALQIVCATFHLKQTKTEKAITLTAADDRP</sequence>
<dbReference type="EMBL" id="FMVF01000004">
    <property type="protein sequence ID" value="SCY21422.1"/>
    <property type="molecule type" value="Genomic_DNA"/>
</dbReference>
<proteinExistence type="predicted"/>
<dbReference type="InterPro" id="IPR032508">
    <property type="entry name" value="FecR_C"/>
</dbReference>
<keyword evidence="5" id="KW-1185">Reference proteome</keyword>
<dbReference type="Gene3D" id="2.60.120.1440">
    <property type="match status" value="1"/>
</dbReference>
<dbReference type="Gene3D" id="3.55.50.30">
    <property type="match status" value="1"/>
</dbReference>
<feature type="transmembrane region" description="Helical" evidence="1">
    <location>
        <begin position="74"/>
        <end position="93"/>
    </location>
</feature>
<dbReference type="STRING" id="490189.SAMN02927903_00925"/>
<dbReference type="Pfam" id="PF04773">
    <property type="entry name" value="FecR"/>
    <property type="match status" value="1"/>
</dbReference>
<accession>A0A1G5E3B1</accession>
<dbReference type="InterPro" id="IPR006860">
    <property type="entry name" value="FecR"/>
</dbReference>
<dbReference type="OrthoDB" id="1097347at2"/>
<name>A0A1G5E3B1_9FLAO</name>
<feature type="domain" description="Protein FecR C-terminal" evidence="3">
    <location>
        <begin position="226"/>
        <end position="291"/>
    </location>
</feature>
<reference evidence="4 5" key="1">
    <citation type="submission" date="2016-10" db="EMBL/GenBank/DDBJ databases">
        <authorList>
            <person name="de Groot N.N."/>
        </authorList>
    </citation>
    <scope>NUCLEOTIDE SEQUENCE [LARGE SCALE GENOMIC DNA]</scope>
    <source>
        <strain evidence="4 5">CGMCC 1.7031</strain>
    </source>
</reference>
<evidence type="ECO:0000256" key="1">
    <source>
        <dbReference type="SAM" id="Phobius"/>
    </source>
</evidence>
<dbReference type="GO" id="GO:0016989">
    <property type="term" value="F:sigma factor antagonist activity"/>
    <property type="evidence" value="ECO:0007669"/>
    <property type="project" value="TreeGrafter"/>
</dbReference>
<evidence type="ECO:0000313" key="5">
    <source>
        <dbReference type="Proteomes" id="UP000199354"/>
    </source>
</evidence>
<keyword evidence="1" id="KW-1133">Transmembrane helix</keyword>
<evidence type="ECO:0000259" key="3">
    <source>
        <dbReference type="Pfam" id="PF16344"/>
    </source>
</evidence>
<dbReference type="Proteomes" id="UP000199354">
    <property type="component" value="Unassembled WGS sequence"/>
</dbReference>
<dbReference type="InterPro" id="IPR012373">
    <property type="entry name" value="Ferrdict_sens_TM"/>
</dbReference>
<organism evidence="4 5">
    <name type="scientific">Flavobacterium caeni</name>
    <dbReference type="NCBI Taxonomy" id="490189"/>
    <lineage>
        <taxon>Bacteria</taxon>
        <taxon>Pseudomonadati</taxon>
        <taxon>Bacteroidota</taxon>
        <taxon>Flavobacteriia</taxon>
        <taxon>Flavobacteriales</taxon>
        <taxon>Flavobacteriaceae</taxon>
        <taxon>Flavobacterium</taxon>
    </lineage>
</organism>
<gene>
    <name evidence="4" type="ORF">SAMN02927903_00925</name>
</gene>
<dbReference type="PANTHER" id="PTHR30273:SF2">
    <property type="entry name" value="PROTEIN FECR"/>
    <property type="match status" value="1"/>
</dbReference>
<dbReference type="PIRSF" id="PIRSF018266">
    <property type="entry name" value="FecR"/>
    <property type="match status" value="1"/>
</dbReference>
<dbReference type="AlphaFoldDB" id="A0A1G5E3B1"/>
<keyword evidence="1" id="KW-0812">Transmembrane</keyword>
<dbReference type="Pfam" id="PF16344">
    <property type="entry name" value="FecR_C"/>
    <property type="match status" value="1"/>
</dbReference>
<keyword evidence="1" id="KW-0472">Membrane</keyword>
<evidence type="ECO:0000259" key="2">
    <source>
        <dbReference type="Pfam" id="PF04773"/>
    </source>
</evidence>
<feature type="domain" description="FecR protein" evidence="2">
    <location>
        <begin position="99"/>
        <end position="186"/>
    </location>
</feature>
<dbReference type="PANTHER" id="PTHR30273">
    <property type="entry name" value="PERIPLASMIC SIGNAL SENSOR AND SIGMA FACTOR ACTIVATOR FECR-RELATED"/>
    <property type="match status" value="1"/>
</dbReference>
<dbReference type="RefSeq" id="WP_091141138.1">
    <property type="nucleotide sequence ID" value="NZ_FMVF01000004.1"/>
</dbReference>